<keyword evidence="1" id="KW-0812">Transmembrane</keyword>
<accession>A0A9D1MAC5</accession>
<proteinExistence type="predicted"/>
<dbReference type="EMBL" id="DVNB01000021">
    <property type="protein sequence ID" value="HIU56520.1"/>
    <property type="molecule type" value="Genomic_DNA"/>
</dbReference>
<sequence>MNKKYKMMSWAGVAIAVALLVLVNLFMSVLAEKTQIKIDLTSNKLYELTDESYEYLDTYTADTVIYILASEDEQDDDVRAILDRYAAANSHIKIENVDVERNPSFGREYVEGGRILTVNSIIVVSGDRSRIIELPEIKEEENGITTQLNVESKITSALKYVSSDTVINAYFTTGHNELELEGAKSALESENYTVADIATMTEDIPEDADLLILPRPMMDFTTAEIAKINAFVEAGGALQVYLNVECTGLTNLYSYLNTVGIIVNDNEIFESSSNAVASEGMPYLFLLNYVKNDVTEDIISKERISVYLPFAKSLDALYETSGAVTVSPYLTSSDDSYTTTNFSQPTRDTATYEGESNIALMSKNGDTGGKIYVSGTDMLLSYPVEYVNGMGIANIEYFTTLSNDMTGNGETFVVPVKNVDGEAITMSITAVGILFIVIVILVPAVALTLGIVIFFKRKNM</sequence>
<evidence type="ECO:0000259" key="2">
    <source>
        <dbReference type="Pfam" id="PF09822"/>
    </source>
</evidence>
<protein>
    <submittedName>
        <fullName evidence="3">Gldg family protein</fullName>
    </submittedName>
</protein>
<dbReference type="Proteomes" id="UP000824109">
    <property type="component" value="Unassembled WGS sequence"/>
</dbReference>
<reference evidence="3" key="2">
    <citation type="journal article" date="2021" name="PeerJ">
        <title>Extensive microbial diversity within the chicken gut microbiome revealed by metagenomics and culture.</title>
        <authorList>
            <person name="Gilroy R."/>
            <person name="Ravi A."/>
            <person name="Getino M."/>
            <person name="Pursley I."/>
            <person name="Horton D.L."/>
            <person name="Alikhan N.F."/>
            <person name="Baker D."/>
            <person name="Gharbi K."/>
            <person name="Hall N."/>
            <person name="Watson M."/>
            <person name="Adriaenssens E.M."/>
            <person name="Foster-Nyarko E."/>
            <person name="Jarju S."/>
            <person name="Secka A."/>
            <person name="Antonio M."/>
            <person name="Oren A."/>
            <person name="Chaudhuri R.R."/>
            <person name="La Ragione R."/>
            <person name="Hildebrand F."/>
            <person name="Pallen M.J."/>
        </authorList>
    </citation>
    <scope>NUCLEOTIDE SEQUENCE</scope>
    <source>
        <strain evidence="3">USAMLcec3-3695</strain>
    </source>
</reference>
<reference evidence="3" key="1">
    <citation type="submission" date="2020-10" db="EMBL/GenBank/DDBJ databases">
        <authorList>
            <person name="Gilroy R."/>
        </authorList>
    </citation>
    <scope>NUCLEOTIDE SEQUENCE</scope>
    <source>
        <strain evidence="3">USAMLcec3-3695</strain>
    </source>
</reference>
<feature type="domain" description="ABC-type uncharacterised transport system" evidence="2">
    <location>
        <begin position="171"/>
        <end position="354"/>
    </location>
</feature>
<gene>
    <name evidence="3" type="ORF">IAA61_01740</name>
</gene>
<evidence type="ECO:0000313" key="4">
    <source>
        <dbReference type="Proteomes" id="UP000824109"/>
    </source>
</evidence>
<dbReference type="Pfam" id="PF09822">
    <property type="entry name" value="ABC_transp_aux"/>
    <property type="match status" value="1"/>
</dbReference>
<evidence type="ECO:0000256" key="1">
    <source>
        <dbReference type="SAM" id="Phobius"/>
    </source>
</evidence>
<evidence type="ECO:0000313" key="3">
    <source>
        <dbReference type="EMBL" id="HIU56520.1"/>
    </source>
</evidence>
<name>A0A9D1MAC5_9FIRM</name>
<feature type="transmembrane region" description="Helical" evidence="1">
    <location>
        <begin position="433"/>
        <end position="455"/>
    </location>
</feature>
<dbReference type="AlphaFoldDB" id="A0A9D1MAC5"/>
<comment type="caution">
    <text evidence="3">The sequence shown here is derived from an EMBL/GenBank/DDBJ whole genome shotgun (WGS) entry which is preliminary data.</text>
</comment>
<organism evidence="3 4">
    <name type="scientific">Candidatus Ornithomonoglobus merdipullorum</name>
    <dbReference type="NCBI Taxonomy" id="2840895"/>
    <lineage>
        <taxon>Bacteria</taxon>
        <taxon>Bacillati</taxon>
        <taxon>Bacillota</taxon>
        <taxon>Clostridia</taxon>
        <taxon>Candidatus Ornithomonoglobus</taxon>
    </lineage>
</organism>
<dbReference type="InterPro" id="IPR019196">
    <property type="entry name" value="ABC_transp_unknown"/>
</dbReference>
<keyword evidence="1" id="KW-1133">Transmembrane helix</keyword>
<keyword evidence="1" id="KW-0472">Membrane</keyword>